<accession>A0A7Z7FHQ5</accession>
<sequence>MKIDLSRQAIRNLIAQKFPRLKRDSNDLRDAYFLDFVRRGKNSTRIVRVLPTGNADVCQVKLSVSSLAGVVRPGEILDAEQLAEAVAEEILRFEEGVPGDDGDEVFGSSVIESTKDAKSPAGTAQRRALSKLQVPAFEYRTDDVDCLRGLIYFFEILSADGVQVSSYVGQSLNSNRPLQHYAKRTAQVLAGVKGRPVHEALGDAIRAGGRVVCTLLCNAAPHEIDEVETALIRELDCHGPGMHQLNRQPGPGPHGRPTPERLLPIIARVLERRRCQKG</sequence>
<reference evidence="1" key="1">
    <citation type="submission" date="2016-10" db="EMBL/GenBank/DDBJ databases">
        <authorList>
            <person name="Varghese N."/>
            <person name="Submissions S."/>
        </authorList>
    </citation>
    <scope>NUCLEOTIDE SEQUENCE [LARGE SCALE GENOMIC DNA]</scope>
    <source>
        <strain evidence="1">YR281</strain>
    </source>
</reference>
<evidence type="ECO:0000313" key="2">
    <source>
        <dbReference type="Proteomes" id="UP000198900"/>
    </source>
</evidence>
<organism evidence="1 2">
    <name type="scientific">Paraburkholderia steynii</name>
    <dbReference type="NCBI Taxonomy" id="1245441"/>
    <lineage>
        <taxon>Bacteria</taxon>
        <taxon>Pseudomonadati</taxon>
        <taxon>Pseudomonadota</taxon>
        <taxon>Betaproteobacteria</taxon>
        <taxon>Burkholderiales</taxon>
        <taxon>Burkholderiaceae</taxon>
        <taxon>Paraburkholderia</taxon>
    </lineage>
</organism>
<keyword evidence="2" id="KW-1185">Reference proteome</keyword>
<dbReference type="RefSeq" id="WP_143036510.1">
    <property type="nucleotide sequence ID" value="NZ_FNDI01000005.1"/>
</dbReference>
<evidence type="ECO:0000313" key="1">
    <source>
        <dbReference type="EMBL" id="SDH55830.1"/>
    </source>
</evidence>
<comment type="caution">
    <text evidence="1">The sequence shown here is derived from an EMBL/GenBank/DDBJ whole genome shotgun (WGS) entry which is preliminary data.</text>
</comment>
<dbReference type="EMBL" id="FNDI01000005">
    <property type="protein sequence ID" value="SDH55830.1"/>
    <property type="molecule type" value="Genomic_DNA"/>
</dbReference>
<dbReference type="AlphaFoldDB" id="A0A7Z7FHQ5"/>
<gene>
    <name evidence="1" type="ORF">SAMN04487926_105290</name>
</gene>
<protein>
    <submittedName>
        <fullName evidence="1">Uncharacterized protein</fullName>
    </submittedName>
</protein>
<dbReference type="Proteomes" id="UP000198900">
    <property type="component" value="Unassembled WGS sequence"/>
</dbReference>
<proteinExistence type="predicted"/>
<name>A0A7Z7FHQ5_9BURK</name>